<dbReference type="PROSITE" id="PS50850">
    <property type="entry name" value="MFS"/>
    <property type="match status" value="1"/>
</dbReference>
<dbReference type="Gene3D" id="1.20.1250.20">
    <property type="entry name" value="MFS general substrate transporter like domains"/>
    <property type="match status" value="1"/>
</dbReference>
<comment type="caution">
    <text evidence="11">The sequence shown here is derived from an EMBL/GenBank/DDBJ whole genome shotgun (WGS) entry which is preliminary data.</text>
</comment>
<feature type="transmembrane region" description="Helical" evidence="9">
    <location>
        <begin position="196"/>
        <end position="220"/>
    </location>
</feature>
<dbReference type="GO" id="GO:0005351">
    <property type="term" value="F:carbohydrate:proton symporter activity"/>
    <property type="evidence" value="ECO:0007669"/>
    <property type="project" value="TreeGrafter"/>
</dbReference>
<evidence type="ECO:0000256" key="9">
    <source>
        <dbReference type="SAM" id="Phobius"/>
    </source>
</evidence>
<feature type="region of interest" description="Disordered" evidence="8">
    <location>
        <begin position="1"/>
        <end position="25"/>
    </location>
</feature>
<dbReference type="FunFam" id="1.20.1250.20:FF:000134">
    <property type="entry name" value="MFS sugar transporter protein"/>
    <property type="match status" value="1"/>
</dbReference>
<dbReference type="InterPro" id="IPR050360">
    <property type="entry name" value="MFS_Sugar_Transporters"/>
</dbReference>
<protein>
    <submittedName>
        <fullName evidence="11">Lactose permease</fullName>
    </submittedName>
</protein>
<evidence type="ECO:0000256" key="5">
    <source>
        <dbReference type="ARBA" id="ARBA00022989"/>
    </source>
</evidence>
<dbReference type="PROSITE" id="PS00216">
    <property type="entry name" value="SUGAR_TRANSPORT_1"/>
    <property type="match status" value="1"/>
</dbReference>
<feature type="transmembrane region" description="Helical" evidence="9">
    <location>
        <begin position="136"/>
        <end position="155"/>
    </location>
</feature>
<feature type="domain" description="Major facilitator superfamily (MFS) profile" evidence="10">
    <location>
        <begin position="64"/>
        <end position="514"/>
    </location>
</feature>
<feature type="transmembrane region" description="Helical" evidence="9">
    <location>
        <begin position="463"/>
        <end position="483"/>
    </location>
</feature>
<evidence type="ECO:0000256" key="3">
    <source>
        <dbReference type="ARBA" id="ARBA00022448"/>
    </source>
</evidence>
<feature type="transmembrane region" description="Helical" evidence="9">
    <location>
        <begin position="489"/>
        <end position="510"/>
    </location>
</feature>
<feature type="transmembrane region" description="Helical" evidence="9">
    <location>
        <begin position="106"/>
        <end position="124"/>
    </location>
</feature>
<comment type="subcellular location">
    <subcellularLocation>
        <location evidence="1">Membrane</location>
        <topology evidence="1">Multi-pass membrane protein</topology>
    </subcellularLocation>
</comment>
<dbReference type="InterPro" id="IPR005828">
    <property type="entry name" value="MFS_sugar_transport-like"/>
</dbReference>
<dbReference type="SUPFAM" id="SSF103473">
    <property type="entry name" value="MFS general substrate transporter"/>
    <property type="match status" value="1"/>
</dbReference>
<evidence type="ECO:0000256" key="6">
    <source>
        <dbReference type="ARBA" id="ARBA00023136"/>
    </source>
</evidence>
<feature type="transmembrane region" description="Helical" evidence="9">
    <location>
        <begin position="226"/>
        <end position="249"/>
    </location>
</feature>
<dbReference type="NCBIfam" id="TIGR00879">
    <property type="entry name" value="SP"/>
    <property type="match status" value="1"/>
</dbReference>
<dbReference type="InterPro" id="IPR020846">
    <property type="entry name" value="MFS_dom"/>
</dbReference>
<keyword evidence="6 9" id="KW-0472">Membrane</keyword>
<comment type="similarity">
    <text evidence="2 7">Belongs to the major facilitator superfamily. Sugar transporter (TC 2.A.1.1) family.</text>
</comment>
<dbReference type="InterPro" id="IPR005829">
    <property type="entry name" value="Sugar_transporter_CS"/>
</dbReference>
<dbReference type="EMBL" id="JAQGDS010000012">
    <property type="protein sequence ID" value="KAJ6256484.1"/>
    <property type="molecule type" value="Genomic_DNA"/>
</dbReference>
<feature type="transmembrane region" description="Helical" evidence="9">
    <location>
        <begin position="386"/>
        <end position="406"/>
    </location>
</feature>
<name>A0AAD6IQA9_DREDA</name>
<dbReference type="InterPro" id="IPR036259">
    <property type="entry name" value="MFS_trans_sf"/>
</dbReference>
<gene>
    <name evidence="11" type="ORF">Dda_8346</name>
</gene>
<dbReference type="GO" id="GO:0016020">
    <property type="term" value="C:membrane"/>
    <property type="evidence" value="ECO:0007669"/>
    <property type="project" value="UniProtKB-SubCell"/>
</dbReference>
<evidence type="ECO:0000313" key="12">
    <source>
        <dbReference type="Proteomes" id="UP001221413"/>
    </source>
</evidence>
<dbReference type="PANTHER" id="PTHR48022:SF2">
    <property type="entry name" value="PLASTIDIC GLUCOSE TRANSPORTER 4"/>
    <property type="match status" value="1"/>
</dbReference>
<evidence type="ECO:0000256" key="2">
    <source>
        <dbReference type="ARBA" id="ARBA00010992"/>
    </source>
</evidence>
<keyword evidence="12" id="KW-1185">Reference proteome</keyword>
<dbReference type="Proteomes" id="UP001221413">
    <property type="component" value="Unassembled WGS sequence"/>
</dbReference>
<feature type="transmembrane region" description="Helical" evidence="9">
    <location>
        <begin position="161"/>
        <end position="184"/>
    </location>
</feature>
<evidence type="ECO:0000256" key="8">
    <source>
        <dbReference type="SAM" id="MobiDB-lite"/>
    </source>
</evidence>
<evidence type="ECO:0000256" key="1">
    <source>
        <dbReference type="ARBA" id="ARBA00004141"/>
    </source>
</evidence>
<feature type="transmembrane region" description="Helical" evidence="9">
    <location>
        <begin position="317"/>
        <end position="342"/>
    </location>
</feature>
<dbReference type="PANTHER" id="PTHR48022">
    <property type="entry name" value="PLASTIDIC GLUCOSE TRANSPORTER 4"/>
    <property type="match status" value="1"/>
</dbReference>
<keyword evidence="4 9" id="KW-0812">Transmembrane</keyword>
<dbReference type="AlphaFoldDB" id="A0AAD6IQA9"/>
<dbReference type="Pfam" id="PF00083">
    <property type="entry name" value="Sugar_tr"/>
    <property type="match status" value="1"/>
</dbReference>
<evidence type="ECO:0000259" key="10">
    <source>
        <dbReference type="PROSITE" id="PS50850"/>
    </source>
</evidence>
<proteinExistence type="inferred from homology"/>
<keyword evidence="5 9" id="KW-1133">Transmembrane helix</keyword>
<keyword evidence="3 7" id="KW-0813">Transport</keyword>
<evidence type="ECO:0000256" key="4">
    <source>
        <dbReference type="ARBA" id="ARBA00022692"/>
    </source>
</evidence>
<dbReference type="InterPro" id="IPR003663">
    <property type="entry name" value="Sugar/inositol_transpt"/>
</dbReference>
<sequence length="616" mass="68055">MQLPIRESTMERQLSHQSDGSAATEDMELPPTFELHNYDKLVALPNNTNKTWWKDPGLRRLNLAIGLMFCSAAANGFDSSLINGLLILDAFRDVFGITETNDNATLVGLMIAALSFGGLIAFLPASYVSDRMGRRLCVGFGSAIMTIAAALQASFKGRIPFLITRVFLGIGLAFAQTAAPSLTAEIAHPRHRERVLIFYNSVWYWGSIVSAVATFAALKFAPTNDWAWRMPCIVQAFFPLVQTIGLIFVPESPRYTVASGKPEVAFKMLCDYHANGAYGDEMVMAEWNSIREALDREASGTRYGGFKEFFKTPGNRLRLFICIVVGVMIQWAGNGIISYYLFPMLQTVGITSHMQASGVNIGLQVWNALLAGVGAELCKRWGRRPLWLSSAFGMLLAFIAVGVIAADYSKRFEGTERSSAGHGYATMALIFVFFGCYDIAFTPLQVAYVTEILPYRLRSKGQAINWTVIFGAGCLTQFLNPIALKAIKWRLYFIYVGLLVTWMIVIYFTFPETGGRSLEDIGVIFDGEDGEGPQLIPGPSKLGRKIRRFFVGWRWQVPDILQGLRPEYEKNHPSHDGNMSSDVLTEDEEKIVEVAGNLDGIQIGPAPSGPANDTNV</sequence>
<feature type="transmembrane region" description="Helical" evidence="9">
    <location>
        <begin position="426"/>
        <end position="451"/>
    </location>
</feature>
<reference evidence="11" key="1">
    <citation type="submission" date="2023-01" db="EMBL/GenBank/DDBJ databases">
        <title>The chitinases involved in constricting ring structure development in the nematode-trapping fungus Drechslerella dactyloides.</title>
        <authorList>
            <person name="Wang R."/>
            <person name="Zhang L."/>
            <person name="Tang P."/>
            <person name="Li S."/>
            <person name="Liang L."/>
        </authorList>
    </citation>
    <scope>NUCLEOTIDE SEQUENCE</scope>
    <source>
        <strain evidence="11">YMF1.00031</strain>
    </source>
</reference>
<evidence type="ECO:0000313" key="11">
    <source>
        <dbReference type="EMBL" id="KAJ6256484.1"/>
    </source>
</evidence>
<organism evidence="11 12">
    <name type="scientific">Drechslerella dactyloides</name>
    <name type="common">Nematode-trapping fungus</name>
    <name type="synonym">Arthrobotrys dactyloides</name>
    <dbReference type="NCBI Taxonomy" id="74499"/>
    <lineage>
        <taxon>Eukaryota</taxon>
        <taxon>Fungi</taxon>
        <taxon>Dikarya</taxon>
        <taxon>Ascomycota</taxon>
        <taxon>Pezizomycotina</taxon>
        <taxon>Orbiliomycetes</taxon>
        <taxon>Orbiliales</taxon>
        <taxon>Orbiliaceae</taxon>
        <taxon>Drechslerella</taxon>
    </lineage>
</organism>
<evidence type="ECO:0000256" key="7">
    <source>
        <dbReference type="RuleBase" id="RU003346"/>
    </source>
</evidence>
<accession>A0AAD6IQA9</accession>
<feature type="transmembrane region" description="Helical" evidence="9">
    <location>
        <begin position="63"/>
        <end position="86"/>
    </location>
</feature>